<evidence type="ECO:0000256" key="1">
    <source>
        <dbReference type="SAM" id="MobiDB-lite"/>
    </source>
</evidence>
<name>A0ABQ7DM86_BRACR</name>
<feature type="region of interest" description="Disordered" evidence="1">
    <location>
        <begin position="33"/>
        <end position="61"/>
    </location>
</feature>
<dbReference type="Proteomes" id="UP000266723">
    <property type="component" value="Unassembled WGS sequence"/>
</dbReference>
<organism evidence="2 3">
    <name type="scientific">Brassica cretica</name>
    <name type="common">Mustard</name>
    <dbReference type="NCBI Taxonomy" id="69181"/>
    <lineage>
        <taxon>Eukaryota</taxon>
        <taxon>Viridiplantae</taxon>
        <taxon>Streptophyta</taxon>
        <taxon>Embryophyta</taxon>
        <taxon>Tracheophyta</taxon>
        <taxon>Spermatophyta</taxon>
        <taxon>Magnoliopsida</taxon>
        <taxon>eudicotyledons</taxon>
        <taxon>Gunneridae</taxon>
        <taxon>Pentapetalae</taxon>
        <taxon>rosids</taxon>
        <taxon>malvids</taxon>
        <taxon>Brassicales</taxon>
        <taxon>Brassicaceae</taxon>
        <taxon>Brassiceae</taxon>
        <taxon>Brassica</taxon>
    </lineage>
</organism>
<gene>
    <name evidence="2" type="ORF">DY000_02034147</name>
</gene>
<proteinExistence type="predicted"/>
<evidence type="ECO:0000313" key="3">
    <source>
        <dbReference type="Proteomes" id="UP000266723"/>
    </source>
</evidence>
<dbReference type="EMBL" id="QGKV02000649">
    <property type="protein sequence ID" value="KAF3578712.1"/>
    <property type="molecule type" value="Genomic_DNA"/>
</dbReference>
<sequence>MNTCHFGVVTVGRGAERGGGGCCSCRWSLRPESGDEPGVLSFSSGESKEVAPKSGKSLKKN</sequence>
<evidence type="ECO:0000313" key="2">
    <source>
        <dbReference type="EMBL" id="KAF3578712.1"/>
    </source>
</evidence>
<protein>
    <submittedName>
        <fullName evidence="2">Uncharacterized protein</fullName>
    </submittedName>
</protein>
<reference evidence="2 3" key="1">
    <citation type="journal article" date="2020" name="BMC Genomics">
        <title>Intraspecific diversification of the crop wild relative Brassica cretica Lam. using demographic model selection.</title>
        <authorList>
            <person name="Kioukis A."/>
            <person name="Michalopoulou V.A."/>
            <person name="Briers L."/>
            <person name="Pirintsos S."/>
            <person name="Studholme D.J."/>
            <person name="Pavlidis P."/>
            <person name="Sarris P.F."/>
        </authorList>
    </citation>
    <scope>NUCLEOTIDE SEQUENCE [LARGE SCALE GENOMIC DNA]</scope>
    <source>
        <strain evidence="3">cv. PFS-1207/04</strain>
    </source>
</reference>
<comment type="caution">
    <text evidence="2">The sequence shown here is derived from an EMBL/GenBank/DDBJ whole genome shotgun (WGS) entry which is preliminary data.</text>
</comment>
<keyword evidence="3" id="KW-1185">Reference proteome</keyword>
<accession>A0ABQ7DM86</accession>